<dbReference type="RefSeq" id="WP_357804256.1">
    <property type="nucleotide sequence ID" value="NZ_JBEYBM010000007.1"/>
</dbReference>
<keyword evidence="2" id="KW-1185">Reference proteome</keyword>
<dbReference type="Pfam" id="PF08889">
    <property type="entry name" value="WbqC"/>
    <property type="match status" value="1"/>
</dbReference>
<gene>
    <name evidence="1" type="ORF">ABZ507_11310</name>
</gene>
<evidence type="ECO:0000313" key="1">
    <source>
        <dbReference type="EMBL" id="MEU2122405.1"/>
    </source>
</evidence>
<organism evidence="1 2">
    <name type="scientific">Nocardia niwae</name>
    <dbReference type="NCBI Taxonomy" id="626084"/>
    <lineage>
        <taxon>Bacteria</taxon>
        <taxon>Bacillati</taxon>
        <taxon>Actinomycetota</taxon>
        <taxon>Actinomycetes</taxon>
        <taxon>Mycobacteriales</taxon>
        <taxon>Nocardiaceae</taxon>
        <taxon>Nocardia</taxon>
    </lineage>
</organism>
<dbReference type="EMBL" id="JBEYBR010000022">
    <property type="protein sequence ID" value="MEU2122405.1"/>
    <property type="molecule type" value="Genomic_DNA"/>
</dbReference>
<comment type="caution">
    <text evidence="1">The sequence shown here is derived from an EMBL/GenBank/DDBJ whole genome shotgun (WGS) entry which is preliminary data.</text>
</comment>
<reference evidence="1 2" key="1">
    <citation type="submission" date="2024-06" db="EMBL/GenBank/DDBJ databases">
        <title>The Natural Products Discovery Center: Release of the First 8490 Sequenced Strains for Exploring Actinobacteria Biosynthetic Diversity.</title>
        <authorList>
            <person name="Kalkreuter E."/>
            <person name="Kautsar S.A."/>
            <person name="Yang D."/>
            <person name="Bader C.D."/>
            <person name="Teijaro C.N."/>
            <person name="Fluegel L."/>
            <person name="Davis C.M."/>
            <person name="Simpson J.R."/>
            <person name="Lauterbach L."/>
            <person name="Steele A.D."/>
            <person name="Gui C."/>
            <person name="Meng S."/>
            <person name="Li G."/>
            <person name="Viehrig K."/>
            <person name="Ye F."/>
            <person name="Su P."/>
            <person name="Kiefer A.F."/>
            <person name="Nichols A."/>
            <person name="Cepeda A.J."/>
            <person name="Yan W."/>
            <person name="Fan B."/>
            <person name="Jiang Y."/>
            <person name="Adhikari A."/>
            <person name="Zheng C.-J."/>
            <person name="Schuster L."/>
            <person name="Cowan T.M."/>
            <person name="Smanski M.J."/>
            <person name="Chevrette M.G."/>
            <person name="De Carvalho L.P.S."/>
            <person name="Shen B."/>
        </authorList>
    </citation>
    <scope>NUCLEOTIDE SEQUENCE [LARGE SCALE GENOMIC DNA]</scope>
    <source>
        <strain evidence="1 2">NPDC019434</strain>
    </source>
</reference>
<sequence>MAAHQPAYLPSRRLLEKISAADVFVIQDDLQFTRRDFQHRNRIAGGRWLTIPVHSSEKTRICDVHPADPRWLEKHDRIISAYYRASPNLAAWHSIRDAIGAQGESAPLSDIGNACLTAMMTLLGIRTPMIRQSELGLTDIEQRSPSARLVALCQRVGARTYLSGAGGRNYLEQQLFADSGISVLWQSFSLPPGAQELSILHDLLSPEGPLQR</sequence>
<proteinExistence type="predicted"/>
<dbReference type="InterPro" id="IPR014985">
    <property type="entry name" value="WbqC"/>
</dbReference>
<evidence type="ECO:0000313" key="2">
    <source>
        <dbReference type="Proteomes" id="UP001550535"/>
    </source>
</evidence>
<dbReference type="Proteomes" id="UP001550535">
    <property type="component" value="Unassembled WGS sequence"/>
</dbReference>
<name>A0ABV2X957_9NOCA</name>
<accession>A0ABV2X957</accession>
<protein>
    <submittedName>
        <fullName evidence="1">WbqC family protein</fullName>
    </submittedName>
</protein>